<evidence type="ECO:0000256" key="1">
    <source>
        <dbReference type="ARBA" id="ARBA00022801"/>
    </source>
</evidence>
<dbReference type="Proteomes" id="UP000594205">
    <property type="component" value="Chromosome"/>
</dbReference>
<dbReference type="KEGG" id="sfeu:IM697_22020"/>
<dbReference type="InterPro" id="IPR036457">
    <property type="entry name" value="PPM-type-like_dom_sf"/>
</dbReference>
<dbReference type="InterPro" id="IPR003594">
    <property type="entry name" value="HATPase_dom"/>
</dbReference>
<dbReference type="PANTHER" id="PTHR43156:SF2">
    <property type="entry name" value="STAGE II SPORULATION PROTEIN E"/>
    <property type="match status" value="1"/>
</dbReference>
<feature type="region of interest" description="Disordered" evidence="2">
    <location>
        <begin position="266"/>
        <end position="325"/>
    </location>
</feature>
<dbReference type="SMART" id="SM00065">
    <property type="entry name" value="GAF"/>
    <property type="match status" value="1"/>
</dbReference>
<dbReference type="EMBL" id="CP063373">
    <property type="protein sequence ID" value="QOV41240.1"/>
    <property type="molecule type" value="Genomic_DNA"/>
</dbReference>
<dbReference type="FunFam" id="3.30.450.40:FF:000035">
    <property type="entry name" value="PAS sensor protein"/>
    <property type="match status" value="1"/>
</dbReference>
<dbReference type="Gene3D" id="3.30.450.40">
    <property type="match status" value="2"/>
</dbReference>
<feature type="domain" description="GAF" evidence="3">
    <location>
        <begin position="363"/>
        <end position="532"/>
    </location>
</feature>
<evidence type="ECO:0000313" key="6">
    <source>
        <dbReference type="Proteomes" id="UP000594205"/>
    </source>
</evidence>
<protein>
    <submittedName>
        <fullName evidence="5">SpoIIE family protein phosphatase</fullName>
    </submittedName>
</protein>
<organism evidence="5 6">
    <name type="scientific">Streptomyces ferrugineus</name>
    <dbReference type="NCBI Taxonomy" id="1413221"/>
    <lineage>
        <taxon>Bacteria</taxon>
        <taxon>Bacillati</taxon>
        <taxon>Actinomycetota</taxon>
        <taxon>Actinomycetes</taxon>
        <taxon>Kitasatosporales</taxon>
        <taxon>Streptomycetaceae</taxon>
        <taxon>Streptomyces</taxon>
    </lineage>
</organism>
<dbReference type="SUPFAM" id="SSF81606">
    <property type="entry name" value="PP2C-like"/>
    <property type="match status" value="1"/>
</dbReference>
<dbReference type="Gene3D" id="3.30.565.10">
    <property type="entry name" value="Histidine kinase-like ATPase, C-terminal domain"/>
    <property type="match status" value="1"/>
</dbReference>
<dbReference type="FunFam" id="3.60.40.10:FF:000031">
    <property type="entry name" value="PAS sensor protein"/>
    <property type="match status" value="1"/>
</dbReference>
<feature type="domain" description="PPM-type phosphatase" evidence="4">
    <location>
        <begin position="550"/>
        <end position="773"/>
    </location>
</feature>
<evidence type="ECO:0000259" key="3">
    <source>
        <dbReference type="SMART" id="SM00065"/>
    </source>
</evidence>
<keyword evidence="6" id="KW-1185">Reference proteome</keyword>
<dbReference type="PANTHER" id="PTHR43156">
    <property type="entry name" value="STAGE II SPORULATION PROTEIN E-RELATED"/>
    <property type="match status" value="1"/>
</dbReference>
<dbReference type="FunFam" id="3.30.565.10:FF:000028">
    <property type="entry name" value="PAS sensor protein"/>
    <property type="match status" value="1"/>
</dbReference>
<evidence type="ECO:0000256" key="2">
    <source>
        <dbReference type="SAM" id="MobiDB-lite"/>
    </source>
</evidence>
<feature type="compositionally biased region" description="Low complexity" evidence="2">
    <location>
        <begin position="269"/>
        <end position="285"/>
    </location>
</feature>
<dbReference type="InterPro" id="IPR036890">
    <property type="entry name" value="HATPase_C_sf"/>
</dbReference>
<evidence type="ECO:0000259" key="4">
    <source>
        <dbReference type="SMART" id="SM00331"/>
    </source>
</evidence>
<dbReference type="Pfam" id="PF07228">
    <property type="entry name" value="SpoIIE"/>
    <property type="match status" value="1"/>
</dbReference>
<name>A0A7M2SXX1_9ACTN</name>
<accession>A0A7M2SXX1</accession>
<dbReference type="Pfam" id="PF01590">
    <property type="entry name" value="GAF"/>
    <property type="match status" value="1"/>
</dbReference>
<dbReference type="CDD" id="cd16936">
    <property type="entry name" value="HATPase_RsbW-like"/>
    <property type="match status" value="1"/>
</dbReference>
<dbReference type="InterPro" id="IPR003018">
    <property type="entry name" value="GAF"/>
</dbReference>
<evidence type="ECO:0000313" key="5">
    <source>
        <dbReference type="EMBL" id="QOV41240.1"/>
    </source>
</evidence>
<dbReference type="InterPro" id="IPR029016">
    <property type="entry name" value="GAF-like_dom_sf"/>
</dbReference>
<dbReference type="Pfam" id="PF13581">
    <property type="entry name" value="HATPase_c_2"/>
    <property type="match status" value="1"/>
</dbReference>
<proteinExistence type="predicted"/>
<sequence>MGLSPERIEPPYQADPGLEGRLARAAAPVLEGLESELAGARVGVLLADRHGVILRCRAGEKALYRYLEAVRLAPGFTYTEEYVGTHGIATALEERQDFRVFGAEHFAVGLQPFVSVGAAVRDPLSGSLEGVVGLTSLCADADTAIAAWVRKAAEAVALRLLEERTEREHALLQEALQIERRVQAAMADMARSLPGSHDTSLSSLTDSDRNVLREKATELISGAGRTAVQVPLSEGRMATLVSRPVAGASGEEGVAVKLSFVGDASGHRVVPVPSGSGTTPSDSTPAAVIPAPTPERSGAAPPDEPPGQAVPGVPGEMPSAATAPGEAGPAEWLLAVGHPELGRLAMAARERLELLYDASIRIGTTLDVARTAEELAEVIVPRFADIVTVDLLEPVLRGDEALVPSAPLQRAALGAHQAEPPFFPVGKRVSFASSAPQARCFAEGKAVLEPDVHAVPEWLAQDPGRIREIVDYGIHSLIAVPLRSRGASLGLATFYRRRGSRPFEEDDLHLAEELIARVAVCVDNARRFTREQTVALTLQRSLLPGVLPEQTAVEAAHRYLPAQIAMGGVGGDWFDIIPLSGARVALVVGDVVGHGLHAAVTMGRLRTAVHNFATLDLAPDELLRRVDDLVIALGQEGTSRSGGDDVIGATCLYAVYDPVSQRCTMARAGHPPPAVVDPEGAVHFPDLPAGPPLGLGGLPFETTELRLPEGSRLVLYTDGLIEDRGWDIDVALERLRTALSQADRDPEQTCEAVLRVLPGPQSCDDVTLLVARTRALGPEHTACWDVPADPAAISGVREAAARQLTEWGLEDCAFTTELLLSELATNAIRHAAGPVQVRLLRDRVLICEVSDGSSTSPHLRQATATDEGGRGLFLVAQLALRWGTRYTPRGKVIWAEQSLSPTPASLDASAW</sequence>
<dbReference type="GO" id="GO:0016791">
    <property type="term" value="F:phosphatase activity"/>
    <property type="evidence" value="ECO:0007669"/>
    <property type="project" value="TreeGrafter"/>
</dbReference>
<dbReference type="SUPFAM" id="SSF55781">
    <property type="entry name" value="GAF domain-like"/>
    <property type="match status" value="1"/>
</dbReference>
<keyword evidence="1" id="KW-0378">Hydrolase</keyword>
<dbReference type="InterPro" id="IPR052016">
    <property type="entry name" value="Bact_Sigma-Reg"/>
</dbReference>
<dbReference type="InterPro" id="IPR001932">
    <property type="entry name" value="PPM-type_phosphatase-like_dom"/>
</dbReference>
<dbReference type="AlphaFoldDB" id="A0A7M2SXX1"/>
<dbReference type="SMART" id="SM00331">
    <property type="entry name" value="PP2C_SIG"/>
    <property type="match status" value="1"/>
</dbReference>
<dbReference type="Gene3D" id="3.60.40.10">
    <property type="entry name" value="PPM-type phosphatase domain"/>
    <property type="match status" value="1"/>
</dbReference>
<gene>
    <name evidence="5" type="ORF">IM697_22020</name>
</gene>
<reference evidence="5 6" key="1">
    <citation type="submission" date="2020-10" db="EMBL/GenBank/DDBJ databases">
        <title>Streptomyces ferrugineus complate genome analysis.</title>
        <authorList>
            <person name="Anwar N."/>
        </authorList>
    </citation>
    <scope>NUCLEOTIDE SEQUENCE [LARGE SCALE GENOMIC DNA]</scope>
    <source>
        <strain evidence="5 6">CCTCC AA2014009</strain>
    </source>
</reference>